<gene>
    <name evidence="6" type="ORF">DXZ20_20850</name>
</gene>
<feature type="domain" description="Tail sheath protein Gp18-like" evidence="5">
    <location>
        <begin position="26"/>
        <end position="84"/>
    </location>
</feature>
<organism evidence="6 7">
    <name type="scientific">Adonisia turfae CCMR0081</name>
    <dbReference type="NCBI Taxonomy" id="2292702"/>
    <lineage>
        <taxon>Bacteria</taxon>
        <taxon>Bacillati</taxon>
        <taxon>Cyanobacteriota</taxon>
        <taxon>Adonisia</taxon>
        <taxon>Adonisia turfae</taxon>
    </lineage>
</organism>
<dbReference type="Gene3D" id="3.40.50.11790">
    <property type="match status" value="1"/>
</dbReference>
<comment type="caution">
    <text evidence="6">The sequence shown here is derived from an EMBL/GenBank/DDBJ whole genome shotgun (WGS) entry which is preliminary data.</text>
</comment>
<name>A0A6M0RPG4_9CYAN</name>
<dbReference type="EMBL" id="QXHD01000004">
    <property type="protein sequence ID" value="NEZ58049.1"/>
    <property type="molecule type" value="Genomic_DNA"/>
</dbReference>
<dbReference type="Pfam" id="PF04984">
    <property type="entry name" value="Phage_sheath_1"/>
    <property type="match status" value="1"/>
</dbReference>
<dbReference type="Proteomes" id="UP000481033">
    <property type="component" value="Unassembled WGS sequence"/>
</dbReference>
<dbReference type="AlphaFoldDB" id="A0A6M0RPG4"/>
<dbReference type="Gene3D" id="3.40.50.11780">
    <property type="match status" value="1"/>
</dbReference>
<evidence type="ECO:0000256" key="2">
    <source>
        <dbReference type="SAM" id="MobiDB-lite"/>
    </source>
</evidence>
<dbReference type="InterPro" id="IPR054564">
    <property type="entry name" value="Gp18_domIII_N"/>
</dbReference>
<comment type="similarity">
    <text evidence="1">Belongs to the myoviridae tail sheath protein family.</text>
</comment>
<evidence type="ECO:0000259" key="4">
    <source>
        <dbReference type="Pfam" id="PF17482"/>
    </source>
</evidence>
<accession>A0A6M0RPG4</accession>
<feature type="domain" description="Tail sheath protein C-terminal" evidence="4">
    <location>
        <begin position="374"/>
        <end position="468"/>
    </location>
</feature>
<dbReference type="PANTHER" id="PTHR35861">
    <property type="match status" value="1"/>
</dbReference>
<dbReference type="InterPro" id="IPR035089">
    <property type="entry name" value="Phage_sheath_subtilisin"/>
</dbReference>
<evidence type="ECO:0000256" key="1">
    <source>
        <dbReference type="ARBA" id="ARBA00008005"/>
    </source>
</evidence>
<sequence length="469" mass="50738">MSEMILPGTYIEVRAEGLISAGRISTGNIGIVGTASKGPVNQPVLISSLAEAKEEFGEGDPSNATLMTALELIYKNGGRTVYAVQTGQKSQYTFKVAQDDGKTKPVLTLQARKSEDANNLKIKVSDAPKDSENGDASKSQPIDKASKKVTVKLFEGNKIIETHTVTSFQDLVKQVNAKDDSRINAVDLDEGSKKDLPPTVDGTEGKFEGGQNINYKDGLQALEQEIVNIVVLAGQDVTQKDMLTELTGHLKTTAGIKRERIGVIDAGKIDRVKGMPENVPEDDRLIVVAPGVFLKSSDKSSDQVSGSYLAAAVAGLISSLPVQTSPTNKLLVLKGLTANFNSSQLEKLVQNQILAVEKRNGFRIVKGVTTNKGAWKQITTRRIVDYAIYGVRSSCDPYIGKLNNTRVRSAMKATLDGFLTRMIDNEALVSYQLDVSATRAQEIAGETMVTMTLRPTFSIDFVKVTMYLS</sequence>
<reference evidence="6 7" key="1">
    <citation type="journal article" date="2020" name="Microb. Ecol.">
        <title>Ecogenomics of the Marine Benthic Filamentous Cyanobacterium Adonisia.</title>
        <authorList>
            <person name="Walter J.M."/>
            <person name="Coutinho F.H."/>
            <person name="Leomil L."/>
            <person name="Hargreaves P.I."/>
            <person name="Campeao M.E."/>
            <person name="Vieira V.V."/>
            <person name="Silva B.S."/>
            <person name="Fistarol G.O."/>
            <person name="Salomon P.S."/>
            <person name="Sawabe T."/>
            <person name="Mino S."/>
            <person name="Hosokawa M."/>
            <person name="Miyashita H."/>
            <person name="Maruyama F."/>
            <person name="van Verk M.C."/>
            <person name="Dutilh B.E."/>
            <person name="Thompson C.C."/>
            <person name="Thompson F.L."/>
        </authorList>
    </citation>
    <scope>NUCLEOTIDE SEQUENCE [LARGE SCALE GENOMIC DNA]</scope>
    <source>
        <strain evidence="6 7">CCMR0081</strain>
    </source>
</reference>
<dbReference type="Pfam" id="PF17482">
    <property type="entry name" value="Phage_sheath_1C"/>
    <property type="match status" value="1"/>
</dbReference>
<dbReference type="PANTHER" id="PTHR35861:SF2">
    <property type="entry name" value="FELS-2 PROPHAGE PROTEIN"/>
    <property type="match status" value="1"/>
</dbReference>
<dbReference type="RefSeq" id="WP_163700305.1">
    <property type="nucleotide sequence ID" value="NZ_QXHD01000004.1"/>
</dbReference>
<dbReference type="InterPro" id="IPR052042">
    <property type="entry name" value="Tail_sheath_structural"/>
</dbReference>
<evidence type="ECO:0000313" key="6">
    <source>
        <dbReference type="EMBL" id="NEZ58049.1"/>
    </source>
</evidence>
<evidence type="ECO:0000259" key="5">
    <source>
        <dbReference type="Pfam" id="PF22671"/>
    </source>
</evidence>
<evidence type="ECO:0000259" key="3">
    <source>
        <dbReference type="Pfam" id="PF04984"/>
    </source>
</evidence>
<keyword evidence="7" id="KW-1185">Reference proteome</keyword>
<dbReference type="InterPro" id="IPR020287">
    <property type="entry name" value="Tail_sheath_C"/>
</dbReference>
<feature type="region of interest" description="Disordered" evidence="2">
    <location>
        <begin position="119"/>
        <end position="142"/>
    </location>
</feature>
<dbReference type="Gene3D" id="3.30.1370.220">
    <property type="match status" value="1"/>
</dbReference>
<feature type="domain" description="Tail sheath protein subtilisin-like" evidence="3">
    <location>
        <begin position="212"/>
        <end position="370"/>
    </location>
</feature>
<protein>
    <submittedName>
        <fullName evidence="6">Phage tail protein</fullName>
    </submittedName>
</protein>
<dbReference type="Pfam" id="PF22671">
    <property type="entry name" value="Gp18_domIII_N"/>
    <property type="match status" value="1"/>
</dbReference>
<feature type="compositionally biased region" description="Basic and acidic residues" evidence="2">
    <location>
        <begin position="119"/>
        <end position="132"/>
    </location>
</feature>
<evidence type="ECO:0000313" key="7">
    <source>
        <dbReference type="Proteomes" id="UP000481033"/>
    </source>
</evidence>
<proteinExistence type="inferred from homology"/>